<evidence type="ECO:0000313" key="3">
    <source>
        <dbReference type="EMBL" id="QEG01286.1"/>
    </source>
</evidence>
<feature type="region of interest" description="Disordered" evidence="1">
    <location>
        <begin position="407"/>
        <end position="661"/>
    </location>
</feature>
<evidence type="ECO:0000256" key="1">
    <source>
        <dbReference type="SAM" id="MobiDB-lite"/>
    </source>
</evidence>
<feature type="compositionally biased region" description="Polar residues" evidence="1">
    <location>
        <begin position="560"/>
        <end position="598"/>
    </location>
</feature>
<feature type="region of interest" description="Disordered" evidence="1">
    <location>
        <begin position="36"/>
        <end position="66"/>
    </location>
</feature>
<feature type="compositionally biased region" description="Basic and acidic residues" evidence="1">
    <location>
        <begin position="427"/>
        <end position="439"/>
    </location>
</feature>
<feature type="compositionally biased region" description="Acidic residues" evidence="1">
    <location>
        <begin position="49"/>
        <end position="66"/>
    </location>
</feature>
<sequence length="661" mass="73637" precursor="true">MIRPPRHLIRFAFLAAAVALISSPLFAQAPQNDRAVLPPPVVPPPIDATSDDDLPQDLSSAEESEVEYMAAGPLHESYAEPYAADPQPAPTAPREPPPPVKELPPTLRPDSEKSTWVSGYWDWDPQRNDFVWISGVWREVPPDRRWVPGYWEAAGDGYRRVAGFWAHDESSTVDYLPPPPESLDQGPVSPAPSDDHFYVPGNWTYQSNEYQWTPGFWARCQPDWVWVPNQYVWTPRGCIFRSGYWDYRFHRRGVLFTPVYYRSPIYLRPGYWYRPRYVVNTGLNLLANLFINPLYRNYYFGNYYGAGYGSQFYPWINYYQGPRRYDPLYSYYGIRSLHHRGPSLDHIARQHQQFKRHEELRPPRHYTAQRGPGNGQGNGNPSIGDRVALASRIEDFARRNPDDIRFRRLSETQAESIGRSAGQSLDRMQKARKDFERLSPSKQSLEAAVAGRSNAPSDRGRISSFRLPTDAPTPRGLPRASGNDGQPPSGRTGNPFDRGLKAYDRGARSERERFQTPGQLPGKSSGQSLGPVRQFGSPRSSNSNPPSGIDRSTFRDLPTIRSTPDLRSSGSIRLSPNRISPSLSQPPGRSSSARQFSPPSIDRGSRGNFGGLKATGNRGNGGGLKARGGGFDGPSSFGGRDGSRGGGRGGSGGGKARGRGK</sequence>
<dbReference type="Proteomes" id="UP000321353">
    <property type="component" value="Chromosome"/>
</dbReference>
<accession>A0A5B9MNU5</accession>
<evidence type="ECO:0000313" key="4">
    <source>
        <dbReference type="Proteomes" id="UP000321353"/>
    </source>
</evidence>
<name>A0A5B9MNU5_9BACT</name>
<dbReference type="AlphaFoldDB" id="A0A5B9MNU5"/>
<reference evidence="3 4" key="1">
    <citation type="submission" date="2019-02" db="EMBL/GenBank/DDBJ databases">
        <title>Planctomycetal bacteria perform biofilm scaping via a novel small molecule.</title>
        <authorList>
            <person name="Jeske O."/>
            <person name="Boedeker C."/>
            <person name="Wiegand S."/>
            <person name="Breitling P."/>
            <person name="Kallscheuer N."/>
            <person name="Jogler M."/>
            <person name="Rohde M."/>
            <person name="Petersen J."/>
            <person name="Medema M.H."/>
            <person name="Surup F."/>
            <person name="Jogler C."/>
        </authorList>
    </citation>
    <scope>NUCLEOTIDE SEQUENCE [LARGE SCALE GENOMIC DNA]</scope>
    <source>
        <strain evidence="3 4">Mal15</strain>
    </source>
</reference>
<organism evidence="3 4">
    <name type="scientific">Stieleria maiorica</name>
    <dbReference type="NCBI Taxonomy" id="2795974"/>
    <lineage>
        <taxon>Bacteria</taxon>
        <taxon>Pseudomonadati</taxon>
        <taxon>Planctomycetota</taxon>
        <taxon>Planctomycetia</taxon>
        <taxon>Pirellulales</taxon>
        <taxon>Pirellulaceae</taxon>
        <taxon>Stieleria</taxon>
    </lineage>
</organism>
<feature type="compositionally biased region" description="Basic and acidic residues" evidence="1">
    <location>
        <begin position="498"/>
        <end position="514"/>
    </location>
</feature>
<proteinExistence type="predicted"/>
<feature type="compositionally biased region" description="Pro residues" evidence="1">
    <location>
        <begin position="87"/>
        <end position="102"/>
    </location>
</feature>
<feature type="compositionally biased region" description="Gly residues" evidence="1">
    <location>
        <begin position="618"/>
        <end position="632"/>
    </location>
</feature>
<evidence type="ECO:0008006" key="5">
    <source>
        <dbReference type="Google" id="ProtNLM"/>
    </source>
</evidence>
<feature type="compositionally biased region" description="Gly residues" evidence="1">
    <location>
        <begin position="644"/>
        <end position="655"/>
    </location>
</feature>
<feature type="compositionally biased region" description="Low complexity" evidence="1">
    <location>
        <begin position="537"/>
        <end position="547"/>
    </location>
</feature>
<keyword evidence="4" id="KW-1185">Reference proteome</keyword>
<keyword evidence="2" id="KW-0732">Signal</keyword>
<evidence type="ECO:0000256" key="2">
    <source>
        <dbReference type="SAM" id="SignalP"/>
    </source>
</evidence>
<dbReference type="RefSeq" id="WP_167547047.1">
    <property type="nucleotide sequence ID" value="NZ_CP036264.1"/>
</dbReference>
<protein>
    <recommendedName>
        <fullName evidence="5">YXWGXW repeat (2 copies)</fullName>
    </recommendedName>
</protein>
<feature type="compositionally biased region" description="Pro residues" evidence="1">
    <location>
        <begin position="37"/>
        <end position="46"/>
    </location>
</feature>
<dbReference type="KEGG" id="smam:Mal15_53620"/>
<feature type="chain" id="PRO_5022779446" description="YXWGXW repeat (2 copies)" evidence="2">
    <location>
        <begin position="28"/>
        <end position="661"/>
    </location>
</feature>
<feature type="compositionally biased region" description="Polar residues" evidence="1">
    <location>
        <begin position="516"/>
        <end position="528"/>
    </location>
</feature>
<dbReference type="EMBL" id="CP036264">
    <property type="protein sequence ID" value="QEG01286.1"/>
    <property type="molecule type" value="Genomic_DNA"/>
</dbReference>
<feature type="region of interest" description="Disordered" evidence="1">
    <location>
        <begin position="355"/>
        <end position="384"/>
    </location>
</feature>
<feature type="region of interest" description="Disordered" evidence="1">
    <location>
        <begin position="80"/>
        <end position="112"/>
    </location>
</feature>
<gene>
    <name evidence="3" type="ORF">Mal15_53620</name>
</gene>
<feature type="signal peptide" evidence="2">
    <location>
        <begin position="1"/>
        <end position="27"/>
    </location>
</feature>
<feature type="compositionally biased region" description="Polar residues" evidence="1">
    <location>
        <begin position="483"/>
        <end position="492"/>
    </location>
</feature>